<proteinExistence type="predicted"/>
<protein>
    <submittedName>
        <fullName evidence="1">Uncharacterized protein</fullName>
    </submittedName>
</protein>
<gene>
    <name evidence="1" type="ORF">J2Z79_002491</name>
</gene>
<keyword evidence="2" id="KW-1185">Reference proteome</keyword>
<reference evidence="1 2" key="1">
    <citation type="submission" date="2021-03" db="EMBL/GenBank/DDBJ databases">
        <title>Genomic Encyclopedia of Type Strains, Phase IV (KMG-IV): sequencing the most valuable type-strain genomes for metagenomic binning, comparative biology and taxonomic classification.</title>
        <authorList>
            <person name="Goeker M."/>
        </authorList>
    </citation>
    <scope>NUCLEOTIDE SEQUENCE [LARGE SCALE GENOMIC DNA]</scope>
    <source>
        <strain evidence="1 2">DSM 27138</strain>
    </source>
</reference>
<organism evidence="1 2">
    <name type="scientific">Symbiobacterium terraclitae</name>
    <dbReference type="NCBI Taxonomy" id="557451"/>
    <lineage>
        <taxon>Bacteria</taxon>
        <taxon>Bacillati</taxon>
        <taxon>Bacillota</taxon>
        <taxon>Clostridia</taxon>
        <taxon>Eubacteriales</taxon>
        <taxon>Symbiobacteriaceae</taxon>
        <taxon>Symbiobacterium</taxon>
    </lineage>
</organism>
<comment type="caution">
    <text evidence="1">The sequence shown here is derived from an EMBL/GenBank/DDBJ whole genome shotgun (WGS) entry which is preliminary data.</text>
</comment>
<evidence type="ECO:0000313" key="2">
    <source>
        <dbReference type="Proteomes" id="UP001519289"/>
    </source>
</evidence>
<name>A0ABS4JU61_9FIRM</name>
<accession>A0ABS4JU61</accession>
<dbReference type="Proteomes" id="UP001519289">
    <property type="component" value="Unassembled WGS sequence"/>
</dbReference>
<evidence type="ECO:0000313" key="1">
    <source>
        <dbReference type="EMBL" id="MBP2019074.1"/>
    </source>
</evidence>
<dbReference type="EMBL" id="JAGGLG010000022">
    <property type="protein sequence ID" value="MBP2019074.1"/>
    <property type="molecule type" value="Genomic_DNA"/>
</dbReference>
<sequence>MLSGRKGIVIKPRGITQYKDSTSGKTILSARGVLTATQRKDAFEELVERLCQYYWELVGIRVEPRVVRQLLKSPHKAW</sequence>